<name>A0A5C1AI49_9BACT</name>
<dbReference type="AlphaFoldDB" id="A0A5C1AI49"/>
<dbReference type="Proteomes" id="UP000324974">
    <property type="component" value="Chromosome"/>
</dbReference>
<evidence type="ECO:0000313" key="2">
    <source>
        <dbReference type="Proteomes" id="UP000324974"/>
    </source>
</evidence>
<protein>
    <submittedName>
        <fullName evidence="1">Uncharacterized protein</fullName>
    </submittedName>
</protein>
<dbReference type="EMBL" id="CP042425">
    <property type="protein sequence ID" value="QEL16638.1"/>
    <property type="molecule type" value="Genomic_DNA"/>
</dbReference>
<accession>A0A5C1AI49</accession>
<gene>
    <name evidence="1" type="ORF">PX52LOC_03598</name>
</gene>
<sequence length="149" mass="16533">MVKASFQHATLGKLTRGTSGWDFTFPLARGRLGQGTICTVAPGPRPPAESLEALQGYLAWFRRNETRLRGHIANKMFAGWRSGWYDPEIDHTTTALGFQRKIGLAGINFYWDERWVSLVYNDGGLFGGHAITLSTDLVGKIDRGPTMFG</sequence>
<evidence type="ECO:0000313" key="1">
    <source>
        <dbReference type="EMBL" id="QEL16638.1"/>
    </source>
</evidence>
<reference evidence="2" key="1">
    <citation type="submission" date="2019-08" db="EMBL/GenBank/DDBJ databases">
        <title>Limnoglobus roseus gen. nov., sp. nov., a novel freshwater planctomycete with a giant genome from the family Gemmataceae.</title>
        <authorList>
            <person name="Kulichevskaya I.S."/>
            <person name="Naumoff D.G."/>
            <person name="Miroshnikov K."/>
            <person name="Ivanova A."/>
            <person name="Philippov D.A."/>
            <person name="Hakobyan A."/>
            <person name="Rijpstra I.C."/>
            <person name="Sinninghe Damste J.S."/>
            <person name="Liesack W."/>
            <person name="Dedysh S.N."/>
        </authorList>
    </citation>
    <scope>NUCLEOTIDE SEQUENCE [LARGE SCALE GENOMIC DNA]</scope>
    <source>
        <strain evidence="2">PX52</strain>
    </source>
</reference>
<organism evidence="1 2">
    <name type="scientific">Limnoglobus roseus</name>
    <dbReference type="NCBI Taxonomy" id="2598579"/>
    <lineage>
        <taxon>Bacteria</taxon>
        <taxon>Pseudomonadati</taxon>
        <taxon>Planctomycetota</taxon>
        <taxon>Planctomycetia</taxon>
        <taxon>Gemmatales</taxon>
        <taxon>Gemmataceae</taxon>
        <taxon>Limnoglobus</taxon>
    </lineage>
</organism>
<proteinExistence type="predicted"/>
<dbReference type="RefSeq" id="WP_149111342.1">
    <property type="nucleotide sequence ID" value="NZ_CP042425.1"/>
</dbReference>
<keyword evidence="2" id="KW-1185">Reference proteome</keyword>
<dbReference type="KEGG" id="lrs:PX52LOC_03598"/>